<gene>
    <name evidence="3" type="ORF">C457_18708</name>
</gene>
<keyword evidence="1" id="KW-0378">Hydrolase</keyword>
<name>M0FZN6_HALPT</name>
<dbReference type="Gene3D" id="2.120.10.30">
    <property type="entry name" value="TolB, C-terminal domain"/>
    <property type="match status" value="1"/>
</dbReference>
<reference evidence="3 4" key="1">
    <citation type="journal article" date="2014" name="PLoS Genet.">
        <title>Phylogenetically driven sequencing of extremely halophilic archaea reveals strategies for static and dynamic osmo-response.</title>
        <authorList>
            <person name="Becker E.A."/>
            <person name="Seitzer P.M."/>
            <person name="Tritt A."/>
            <person name="Larsen D."/>
            <person name="Krusor M."/>
            <person name="Yao A.I."/>
            <person name="Wu D."/>
            <person name="Madern D."/>
            <person name="Eisen J.A."/>
            <person name="Darling A.E."/>
            <person name="Facciotti M.T."/>
        </authorList>
    </citation>
    <scope>NUCLEOTIDE SEQUENCE [LARGE SCALE GENOMIC DNA]</scope>
    <source>
        <strain evidence="4">DSM 18310 / JCM 13924 / TL6</strain>
    </source>
</reference>
<dbReference type="AlphaFoldDB" id="M0FZN6"/>
<protein>
    <submittedName>
        <fullName evidence="3">Gluconolactonase</fullName>
    </submittedName>
</protein>
<dbReference type="SUPFAM" id="SSF63829">
    <property type="entry name" value="Calcium-dependent phosphotriesterase"/>
    <property type="match status" value="1"/>
</dbReference>
<evidence type="ECO:0000313" key="4">
    <source>
        <dbReference type="Proteomes" id="UP000011559"/>
    </source>
</evidence>
<dbReference type="InterPro" id="IPR051262">
    <property type="entry name" value="SMP-30/CGR1_Lactonase"/>
</dbReference>
<evidence type="ECO:0000313" key="3">
    <source>
        <dbReference type="EMBL" id="ELZ64034.1"/>
    </source>
</evidence>
<dbReference type="PANTHER" id="PTHR47572">
    <property type="entry name" value="LIPOPROTEIN-RELATED"/>
    <property type="match status" value="1"/>
</dbReference>
<dbReference type="Pfam" id="PF08450">
    <property type="entry name" value="SGL"/>
    <property type="match status" value="1"/>
</dbReference>
<evidence type="ECO:0000256" key="1">
    <source>
        <dbReference type="ARBA" id="ARBA00022801"/>
    </source>
</evidence>
<accession>M0FZN6</accession>
<feature type="domain" description="SMP-30/Gluconolactonase/LRE-like region" evidence="2">
    <location>
        <begin position="41"/>
        <end position="294"/>
    </location>
</feature>
<dbReference type="InterPro" id="IPR013658">
    <property type="entry name" value="SGL"/>
</dbReference>
<evidence type="ECO:0000259" key="2">
    <source>
        <dbReference type="Pfam" id="PF08450"/>
    </source>
</evidence>
<dbReference type="GO" id="GO:0016787">
    <property type="term" value="F:hydrolase activity"/>
    <property type="evidence" value="ECO:0007669"/>
    <property type="project" value="UniProtKB-KW"/>
</dbReference>
<proteinExistence type="predicted"/>
<dbReference type="PATRIC" id="fig|1227461.3.peg.3680"/>
<dbReference type="PANTHER" id="PTHR47572:SF4">
    <property type="entry name" value="LACTONASE DRP35"/>
    <property type="match status" value="1"/>
</dbReference>
<dbReference type="Proteomes" id="UP000011559">
    <property type="component" value="Unassembled WGS sequence"/>
</dbReference>
<organism evidence="3 4">
    <name type="scientific">Haloferax prahovense (strain DSM 18310 / JCM 13924 / TL6)</name>
    <dbReference type="NCBI Taxonomy" id="1227461"/>
    <lineage>
        <taxon>Archaea</taxon>
        <taxon>Methanobacteriati</taxon>
        <taxon>Methanobacteriota</taxon>
        <taxon>Stenosarchaea group</taxon>
        <taxon>Halobacteria</taxon>
        <taxon>Halobacteriales</taxon>
        <taxon>Haloferacaceae</taxon>
        <taxon>Haloferax</taxon>
    </lineage>
</organism>
<dbReference type="EMBL" id="AOLG01000056">
    <property type="protein sequence ID" value="ELZ64034.1"/>
    <property type="molecule type" value="Genomic_DNA"/>
</dbReference>
<dbReference type="InterPro" id="IPR011042">
    <property type="entry name" value="6-blade_b-propeller_TolB-like"/>
</dbReference>
<comment type="caution">
    <text evidence="3">The sequence shown here is derived from an EMBL/GenBank/DDBJ whole genome shotgun (WGS) entry which is preliminary data.</text>
</comment>
<sequence length="313" mass="34336">MEPNDRATDFEPVGRRLSLRGKNDHSMAWEFERVAGPFRATEGPIWTGDAVRFTEITEHQVLEYDPETGETGVYIDSTAGAVGLHEGLGGELYACEAEGHRIAALAPDEPASVVVDEFEGTPLNGPNDLEIDRDGDVWFTDPDDKDRGLLGHTSVFRAERPDPGDDWRLVQLTDEMDRPNGILLSPDETRLYVAECTYGPDQETDLRAYPIRDDGSLGPREILHDFGDHRGIDGMTLTASGEIVACAGWEKSGPGPSIYVFSPSGEVLERHPFPENRPTNCTLGGPDGSTLYVADMTGCLYAAETDRSAYVRF</sequence>
<keyword evidence="4" id="KW-1185">Reference proteome</keyword>